<feature type="signal peptide" evidence="3">
    <location>
        <begin position="1"/>
        <end position="17"/>
    </location>
</feature>
<proteinExistence type="predicted"/>
<evidence type="ECO:0000256" key="1">
    <source>
        <dbReference type="PIRSR" id="PIRSR000097-2"/>
    </source>
</evidence>
<dbReference type="SUPFAM" id="SSF51430">
    <property type="entry name" value="NAD(P)-linked oxidoreductase"/>
    <property type="match status" value="1"/>
</dbReference>
<dbReference type="PRINTS" id="PR00069">
    <property type="entry name" value="ALDKETRDTASE"/>
</dbReference>
<dbReference type="GO" id="GO:0016491">
    <property type="term" value="F:oxidoreductase activity"/>
    <property type="evidence" value="ECO:0007669"/>
    <property type="project" value="InterPro"/>
</dbReference>
<dbReference type="EMBL" id="VJMJ01000247">
    <property type="protein sequence ID" value="KAF0725226.1"/>
    <property type="molecule type" value="Genomic_DNA"/>
</dbReference>
<evidence type="ECO:0000259" key="4">
    <source>
        <dbReference type="Pfam" id="PF00248"/>
    </source>
</evidence>
<dbReference type="InterPro" id="IPR020471">
    <property type="entry name" value="AKR"/>
</dbReference>
<keyword evidence="6" id="KW-1185">Reference proteome</keyword>
<dbReference type="VEuPathDB" id="FungiDB:AeMF1_005523"/>
<name>A0A6G0WD21_9STRA</name>
<dbReference type="Gene3D" id="3.20.20.100">
    <property type="entry name" value="NADP-dependent oxidoreductase domain"/>
    <property type="match status" value="1"/>
</dbReference>
<dbReference type="PANTHER" id="PTHR43827">
    <property type="entry name" value="2,5-DIKETO-D-GLUCONIC ACID REDUCTASE"/>
    <property type="match status" value="1"/>
</dbReference>
<evidence type="ECO:0000256" key="2">
    <source>
        <dbReference type="PIRSR" id="PIRSR000097-3"/>
    </source>
</evidence>
<dbReference type="AlphaFoldDB" id="A0A6G0WD21"/>
<dbReference type="InterPro" id="IPR018170">
    <property type="entry name" value="Aldo/ket_reductase_CS"/>
</dbReference>
<feature type="domain" description="NADP-dependent oxidoreductase" evidence="4">
    <location>
        <begin position="54"/>
        <end position="308"/>
    </location>
</feature>
<dbReference type="InterPro" id="IPR036812">
    <property type="entry name" value="NAD(P)_OxRdtase_dom_sf"/>
</dbReference>
<protein>
    <recommendedName>
        <fullName evidence="4">NADP-dependent oxidoreductase domain-containing protein</fullName>
    </recommendedName>
</protein>
<feature type="chain" id="PRO_5026084080" description="NADP-dependent oxidoreductase domain-containing protein" evidence="3">
    <location>
        <begin position="18"/>
        <end position="314"/>
    </location>
</feature>
<dbReference type="PANTHER" id="PTHR43827:SF8">
    <property type="entry name" value="ALDO_KETO REDUCTASE FAMILY PROTEIN"/>
    <property type="match status" value="1"/>
</dbReference>
<evidence type="ECO:0000313" key="6">
    <source>
        <dbReference type="Proteomes" id="UP000481153"/>
    </source>
</evidence>
<keyword evidence="3" id="KW-0732">Signal</keyword>
<sequence>MSFWASILVTVCAVVGGETVCSVETCSPHTITLYNRIEMPLVGMGLAGMRGDLTKQSVRMHVEHGFRFFDGAQAKKWYDDVSAGDALQSLIQDGQVQRNDVFLSSKVHPGFLSDVPAAVQEMLQSWHTDVMDLVLLHYPACFSGIRDCQNKPKGDWREAWRALEALVDAGTIRAIGVSNFDLAQLEALWSMARIQPHVVQMWIDPFHQARAEVAFCKAHGAAVFSYSSLGTQWESIVGRNVVWENAVLASIAKKHDSSIPAIVLSYFIQQQIGVVPRSTSLHHVADNAKLLTQVVPLDKHDIASIDDLDGFYDN</sequence>
<evidence type="ECO:0000313" key="5">
    <source>
        <dbReference type="EMBL" id="KAF0725226.1"/>
    </source>
</evidence>
<dbReference type="PROSITE" id="PS00062">
    <property type="entry name" value="ALDOKETO_REDUCTASE_2"/>
    <property type="match status" value="1"/>
</dbReference>
<feature type="site" description="Lowers pKa of active site Tyr" evidence="2">
    <location>
        <position position="106"/>
    </location>
</feature>
<accession>A0A6G0WD21</accession>
<evidence type="ECO:0000256" key="3">
    <source>
        <dbReference type="SAM" id="SignalP"/>
    </source>
</evidence>
<dbReference type="Pfam" id="PF00248">
    <property type="entry name" value="Aldo_ket_red"/>
    <property type="match status" value="1"/>
</dbReference>
<gene>
    <name evidence="5" type="ORF">Ae201684_016244</name>
</gene>
<dbReference type="CDD" id="cd19071">
    <property type="entry name" value="AKR_AKR1-5-like"/>
    <property type="match status" value="1"/>
</dbReference>
<reference evidence="5 6" key="1">
    <citation type="submission" date="2019-07" db="EMBL/GenBank/DDBJ databases">
        <title>Genomics analysis of Aphanomyces spp. identifies a new class of oomycete effector associated with host adaptation.</title>
        <authorList>
            <person name="Gaulin E."/>
        </authorList>
    </citation>
    <scope>NUCLEOTIDE SEQUENCE [LARGE SCALE GENOMIC DNA]</scope>
    <source>
        <strain evidence="5 6">ATCC 201684</strain>
    </source>
</reference>
<organism evidence="5 6">
    <name type="scientific">Aphanomyces euteiches</name>
    <dbReference type="NCBI Taxonomy" id="100861"/>
    <lineage>
        <taxon>Eukaryota</taxon>
        <taxon>Sar</taxon>
        <taxon>Stramenopiles</taxon>
        <taxon>Oomycota</taxon>
        <taxon>Saprolegniomycetes</taxon>
        <taxon>Saprolegniales</taxon>
        <taxon>Verrucalvaceae</taxon>
        <taxon>Aphanomyces</taxon>
    </lineage>
</organism>
<dbReference type="Proteomes" id="UP000481153">
    <property type="component" value="Unassembled WGS sequence"/>
</dbReference>
<dbReference type="InterPro" id="IPR023210">
    <property type="entry name" value="NADP_OxRdtase_dom"/>
</dbReference>
<dbReference type="PIRSF" id="PIRSF000097">
    <property type="entry name" value="AKR"/>
    <property type="match status" value="1"/>
</dbReference>
<feature type="binding site" evidence="1">
    <location>
        <position position="137"/>
    </location>
    <ligand>
        <name>substrate</name>
    </ligand>
</feature>
<comment type="caution">
    <text evidence="5">The sequence shown here is derived from an EMBL/GenBank/DDBJ whole genome shotgun (WGS) entry which is preliminary data.</text>
</comment>